<feature type="chain" id="PRO_5016379799" evidence="2">
    <location>
        <begin position="20"/>
        <end position="199"/>
    </location>
</feature>
<protein>
    <submittedName>
        <fullName evidence="5">Polysaccharide export outer membrane protein</fullName>
    </submittedName>
</protein>
<keyword evidence="1 2" id="KW-0732">Signal</keyword>
<dbReference type="InterPro" id="IPR049712">
    <property type="entry name" value="Poly_export"/>
</dbReference>
<dbReference type="AlphaFoldDB" id="A0A329EHR5"/>
<evidence type="ECO:0000256" key="2">
    <source>
        <dbReference type="SAM" id="SignalP"/>
    </source>
</evidence>
<proteinExistence type="predicted"/>
<accession>A0A329EHR5</accession>
<sequence>MRKWLVFLLTLIMALPLMAEEAAQQGSVAINEQQASAQQANPQVDDNLDDYLLGTGDRIEIIVYGEPDMSMKFKVSKSGVVNFPYIGDVVISGRTPSAIETEIEERLRGDYLLNPMVTINMESFRLFYIFGEVTSPNGYEFQPRLTVEQAIAIAGGFTDRADRDDISIRSGTTNEVIEDVELTHPVQPGDTVIVEQSFF</sequence>
<feature type="domain" description="Soluble ligand binding" evidence="4">
    <location>
        <begin position="127"/>
        <end position="173"/>
    </location>
</feature>
<evidence type="ECO:0000313" key="6">
    <source>
        <dbReference type="Proteomes" id="UP000248729"/>
    </source>
</evidence>
<evidence type="ECO:0000256" key="1">
    <source>
        <dbReference type="ARBA" id="ARBA00022729"/>
    </source>
</evidence>
<dbReference type="PANTHER" id="PTHR33619">
    <property type="entry name" value="POLYSACCHARIDE EXPORT PROTEIN GFCE-RELATED"/>
    <property type="match status" value="1"/>
</dbReference>
<organism evidence="5 6">
    <name type="scientific">Vibrio diazotrophicus</name>
    <dbReference type="NCBI Taxonomy" id="685"/>
    <lineage>
        <taxon>Bacteria</taxon>
        <taxon>Pseudomonadati</taxon>
        <taxon>Pseudomonadota</taxon>
        <taxon>Gammaproteobacteria</taxon>
        <taxon>Vibrionales</taxon>
        <taxon>Vibrionaceae</taxon>
        <taxon>Vibrio</taxon>
    </lineage>
</organism>
<gene>
    <name evidence="5" type="ORF">DET48_108125</name>
</gene>
<comment type="caution">
    <text evidence="5">The sequence shown here is derived from an EMBL/GenBank/DDBJ whole genome shotgun (WGS) entry which is preliminary data.</text>
</comment>
<evidence type="ECO:0000313" key="5">
    <source>
        <dbReference type="EMBL" id="RAS65249.1"/>
    </source>
</evidence>
<feature type="signal peptide" evidence="2">
    <location>
        <begin position="1"/>
        <end position="19"/>
    </location>
</feature>
<dbReference type="InterPro" id="IPR019554">
    <property type="entry name" value="Soluble_ligand-bd"/>
</dbReference>
<dbReference type="Proteomes" id="UP000248729">
    <property type="component" value="Unassembled WGS sequence"/>
</dbReference>
<dbReference type="Pfam" id="PF10531">
    <property type="entry name" value="SLBB"/>
    <property type="match status" value="1"/>
</dbReference>
<dbReference type="EMBL" id="QLTR01000008">
    <property type="protein sequence ID" value="RAS65249.1"/>
    <property type="molecule type" value="Genomic_DNA"/>
</dbReference>
<dbReference type="PANTHER" id="PTHR33619:SF3">
    <property type="entry name" value="POLYSACCHARIDE EXPORT PROTEIN GFCE-RELATED"/>
    <property type="match status" value="1"/>
</dbReference>
<dbReference type="InterPro" id="IPR003715">
    <property type="entry name" value="Poly_export_N"/>
</dbReference>
<dbReference type="Pfam" id="PF02563">
    <property type="entry name" value="Poly_export"/>
    <property type="match status" value="1"/>
</dbReference>
<dbReference type="GO" id="GO:0015159">
    <property type="term" value="F:polysaccharide transmembrane transporter activity"/>
    <property type="evidence" value="ECO:0007669"/>
    <property type="project" value="InterPro"/>
</dbReference>
<evidence type="ECO:0000259" key="3">
    <source>
        <dbReference type="Pfam" id="PF02563"/>
    </source>
</evidence>
<feature type="domain" description="Polysaccharide export protein N-terminal" evidence="3">
    <location>
        <begin position="49"/>
        <end position="121"/>
    </location>
</feature>
<reference evidence="5 6" key="1">
    <citation type="submission" date="2018-06" db="EMBL/GenBank/DDBJ databases">
        <title>Freshwater and sediment microbial communities from various areas in North America, analyzing microbe dynamics in response to fracking.</title>
        <authorList>
            <person name="Lamendella R."/>
        </authorList>
    </citation>
    <scope>NUCLEOTIDE SEQUENCE [LARGE SCALE GENOMIC DNA]</scope>
    <source>
        <strain evidence="5 6">99A</strain>
    </source>
</reference>
<dbReference type="RefSeq" id="WP_042487256.1">
    <property type="nucleotide sequence ID" value="NZ_CBCRWT010000015.1"/>
</dbReference>
<evidence type="ECO:0000259" key="4">
    <source>
        <dbReference type="Pfam" id="PF10531"/>
    </source>
</evidence>
<dbReference type="GeneID" id="94026622"/>
<dbReference type="Gene3D" id="3.30.1950.10">
    <property type="entry name" value="wza like domain"/>
    <property type="match status" value="1"/>
</dbReference>
<name>A0A329EHR5_VIBDI</name>